<dbReference type="EMBL" id="MK110805">
    <property type="protein sequence ID" value="AZZ88944.1"/>
    <property type="molecule type" value="Genomic_DNA"/>
</dbReference>
<geneLocation type="plasmid" evidence="1">
    <name>p1610</name>
</geneLocation>
<proteinExistence type="predicted"/>
<reference evidence="1" key="1">
    <citation type="submission" date="2018-10" db="EMBL/GenBank/DDBJ databases">
        <authorList>
            <person name="Hu G.-Z."/>
            <person name="Sun H.-R."/>
        </authorList>
    </citation>
    <scope>NUCLEOTIDE SEQUENCE</scope>
    <source>
        <strain evidence="1">HP1610</strain>
        <plasmid evidence="1">p1610</plasmid>
    </source>
</reference>
<name>A0A3S5XHJ2_GLAPU</name>
<sequence>MTILVLFHQLRYRQFKGFFIKLHGKKVYGFSQRCTDFNKIHLKAFNTNALEKKKGSNF</sequence>
<keyword evidence="1" id="KW-0614">Plasmid</keyword>
<dbReference type="AlphaFoldDB" id="A0A3S5XHJ2"/>
<protein>
    <submittedName>
        <fullName evidence="1">Uncharacterized protein</fullName>
    </submittedName>
</protein>
<accession>A0A3S5XHJ2</accession>
<organism evidence="1">
    <name type="scientific">Glaesserella parasuis</name>
    <name type="common">Haemophilus parasuis</name>
    <dbReference type="NCBI Taxonomy" id="738"/>
    <lineage>
        <taxon>Bacteria</taxon>
        <taxon>Pseudomonadati</taxon>
        <taxon>Pseudomonadota</taxon>
        <taxon>Gammaproteobacteria</taxon>
        <taxon>Pasteurellales</taxon>
        <taxon>Pasteurellaceae</taxon>
        <taxon>Glaesserella</taxon>
    </lineage>
</organism>
<evidence type="ECO:0000313" key="1">
    <source>
        <dbReference type="EMBL" id="AZZ88944.1"/>
    </source>
</evidence>